<evidence type="ECO:0000313" key="8">
    <source>
        <dbReference type="EMBL" id="PSH59240.1"/>
    </source>
</evidence>
<keyword evidence="4" id="KW-0998">Cell outer membrane</keyword>
<protein>
    <submittedName>
        <fullName evidence="8">Porin family protein</fullName>
    </submittedName>
</protein>
<comment type="subcellular location">
    <subcellularLocation>
        <location evidence="1">Cell outer membrane</location>
    </subcellularLocation>
</comment>
<dbReference type="InterPro" id="IPR011250">
    <property type="entry name" value="OMP/PagP_B-barrel"/>
</dbReference>
<keyword evidence="9" id="KW-1185">Reference proteome</keyword>
<comment type="caution">
    <text evidence="8">The sequence shown here is derived from an EMBL/GenBank/DDBJ whole genome shotgun (WGS) entry which is preliminary data.</text>
</comment>
<dbReference type="SUPFAM" id="SSF56925">
    <property type="entry name" value="OMPA-like"/>
    <property type="match status" value="1"/>
</dbReference>
<feature type="domain" description="Autotransporter" evidence="7">
    <location>
        <begin position="1"/>
        <end position="232"/>
    </location>
</feature>
<sequence length="232" mass="24851">MKRYLIAFAAVLLGSTSALAADAVAEAPVEMPVEQAPIFTWTGAYVGAQAGYGWGDSELSTNIAGVGASLPFDPDGFLGGVHAGYNYQFSNNIVLGIEADIDYSDLSGDGTLDIGGIDTGIDGSSKLEWQGSVRARLGYAVDRWLPYVTGGVAFGKYKHDIDFPDGTSFNDDDTYTGWTAGAGVEYAFTDNWTGRLEYRYTDFGDQDFSNALGDYNVDLNTHAVKVGISYKF</sequence>
<feature type="chain" id="PRO_5015190909" evidence="6">
    <location>
        <begin position="21"/>
        <end position="232"/>
    </location>
</feature>
<dbReference type="PROSITE" id="PS51208">
    <property type="entry name" value="AUTOTRANSPORTER"/>
    <property type="match status" value="1"/>
</dbReference>
<dbReference type="EMBL" id="PGGN01000001">
    <property type="protein sequence ID" value="PSH59240.1"/>
    <property type="molecule type" value="Genomic_DNA"/>
</dbReference>
<dbReference type="OrthoDB" id="9815357at2"/>
<dbReference type="InterPro" id="IPR006315">
    <property type="entry name" value="OM_autotransptr_brl_dom"/>
</dbReference>
<dbReference type="PANTHER" id="PTHR34001:SF3">
    <property type="entry name" value="BLL7405 PROTEIN"/>
    <property type="match status" value="1"/>
</dbReference>
<dbReference type="InterPro" id="IPR051692">
    <property type="entry name" value="OMP-like"/>
</dbReference>
<keyword evidence="2 6" id="KW-0732">Signal</keyword>
<comment type="similarity">
    <text evidence="5">Belongs to the Omp25/RopB family.</text>
</comment>
<dbReference type="Proteomes" id="UP000241158">
    <property type="component" value="Unassembled WGS sequence"/>
</dbReference>
<organism evidence="8 9">
    <name type="scientific">Phyllobacterium endophyticum</name>
    <dbReference type="NCBI Taxonomy" id="1149773"/>
    <lineage>
        <taxon>Bacteria</taxon>
        <taxon>Pseudomonadati</taxon>
        <taxon>Pseudomonadota</taxon>
        <taxon>Alphaproteobacteria</taxon>
        <taxon>Hyphomicrobiales</taxon>
        <taxon>Phyllobacteriaceae</taxon>
        <taxon>Phyllobacterium</taxon>
    </lineage>
</organism>
<proteinExistence type="inferred from homology"/>
<evidence type="ECO:0000313" key="9">
    <source>
        <dbReference type="Proteomes" id="UP000241158"/>
    </source>
</evidence>
<evidence type="ECO:0000256" key="4">
    <source>
        <dbReference type="ARBA" id="ARBA00023237"/>
    </source>
</evidence>
<dbReference type="AlphaFoldDB" id="A0A2P7AYE5"/>
<evidence type="ECO:0000256" key="5">
    <source>
        <dbReference type="ARBA" id="ARBA00038306"/>
    </source>
</evidence>
<evidence type="ECO:0000259" key="7">
    <source>
        <dbReference type="PROSITE" id="PS51208"/>
    </source>
</evidence>
<dbReference type="Gene3D" id="2.40.160.20">
    <property type="match status" value="1"/>
</dbReference>
<dbReference type="NCBIfam" id="TIGR01414">
    <property type="entry name" value="autotrans_barl"/>
    <property type="match status" value="1"/>
</dbReference>
<name>A0A2P7AYE5_9HYPH</name>
<dbReference type="InterPro" id="IPR027385">
    <property type="entry name" value="Beta-barrel_OMP"/>
</dbReference>
<evidence type="ECO:0000256" key="2">
    <source>
        <dbReference type="ARBA" id="ARBA00022729"/>
    </source>
</evidence>
<evidence type="ECO:0000256" key="3">
    <source>
        <dbReference type="ARBA" id="ARBA00023136"/>
    </source>
</evidence>
<dbReference type="Pfam" id="PF13505">
    <property type="entry name" value="OMP_b-brl"/>
    <property type="match status" value="1"/>
</dbReference>
<gene>
    <name evidence="8" type="ORF">CU100_00020</name>
</gene>
<reference evidence="9" key="1">
    <citation type="submission" date="2017-11" db="EMBL/GenBank/DDBJ databases">
        <authorList>
            <person name="Kuznetsova I."/>
            <person name="Sazanova A."/>
            <person name="Chirak E."/>
            <person name="Safronova V."/>
            <person name="Willems A."/>
        </authorList>
    </citation>
    <scope>NUCLEOTIDE SEQUENCE [LARGE SCALE GENOMIC DNA]</scope>
    <source>
        <strain evidence="9">PEPV15</strain>
    </source>
</reference>
<feature type="signal peptide" evidence="6">
    <location>
        <begin position="1"/>
        <end position="20"/>
    </location>
</feature>
<evidence type="ECO:0000256" key="1">
    <source>
        <dbReference type="ARBA" id="ARBA00004442"/>
    </source>
</evidence>
<dbReference type="PANTHER" id="PTHR34001">
    <property type="entry name" value="BLL7405 PROTEIN"/>
    <property type="match status" value="1"/>
</dbReference>
<dbReference type="GO" id="GO:0009279">
    <property type="term" value="C:cell outer membrane"/>
    <property type="evidence" value="ECO:0007669"/>
    <property type="project" value="UniProtKB-SubCell"/>
</dbReference>
<accession>A0A2P7AYE5</accession>
<dbReference type="InterPro" id="IPR005546">
    <property type="entry name" value="Autotransporte_beta"/>
</dbReference>
<evidence type="ECO:0000256" key="6">
    <source>
        <dbReference type="SAM" id="SignalP"/>
    </source>
</evidence>
<dbReference type="RefSeq" id="WP_106714536.1">
    <property type="nucleotide sequence ID" value="NZ_JACHXT010000002.1"/>
</dbReference>
<keyword evidence="3" id="KW-0472">Membrane</keyword>